<dbReference type="Proteomes" id="UP000252519">
    <property type="component" value="Unassembled WGS sequence"/>
</dbReference>
<feature type="non-terminal residue" evidence="2">
    <location>
        <position position="1"/>
    </location>
</feature>
<dbReference type="EMBL" id="JOJR01000835">
    <property type="protein sequence ID" value="RCN34005.1"/>
    <property type="molecule type" value="Genomic_DNA"/>
</dbReference>
<comment type="caution">
    <text evidence="2">The sequence shown here is derived from an EMBL/GenBank/DDBJ whole genome shotgun (WGS) entry which is preliminary data.</text>
</comment>
<dbReference type="OrthoDB" id="5872944at2759"/>
<feature type="compositionally biased region" description="Low complexity" evidence="1">
    <location>
        <begin position="60"/>
        <end position="69"/>
    </location>
</feature>
<organism evidence="2 3">
    <name type="scientific">Ancylostoma caninum</name>
    <name type="common">Dog hookworm</name>
    <dbReference type="NCBI Taxonomy" id="29170"/>
    <lineage>
        <taxon>Eukaryota</taxon>
        <taxon>Metazoa</taxon>
        <taxon>Ecdysozoa</taxon>
        <taxon>Nematoda</taxon>
        <taxon>Chromadorea</taxon>
        <taxon>Rhabditida</taxon>
        <taxon>Rhabditina</taxon>
        <taxon>Rhabditomorpha</taxon>
        <taxon>Strongyloidea</taxon>
        <taxon>Ancylostomatidae</taxon>
        <taxon>Ancylostomatinae</taxon>
        <taxon>Ancylostoma</taxon>
    </lineage>
</organism>
<accession>A0A368FT79</accession>
<gene>
    <name evidence="2" type="ORF">ANCCAN_20143</name>
</gene>
<feature type="region of interest" description="Disordered" evidence="1">
    <location>
        <begin position="1"/>
        <end position="75"/>
    </location>
</feature>
<evidence type="ECO:0000256" key="1">
    <source>
        <dbReference type="SAM" id="MobiDB-lite"/>
    </source>
</evidence>
<dbReference type="Gene3D" id="1.10.238.230">
    <property type="match status" value="1"/>
</dbReference>
<proteinExistence type="predicted"/>
<evidence type="ECO:0000313" key="2">
    <source>
        <dbReference type="EMBL" id="RCN34005.1"/>
    </source>
</evidence>
<reference evidence="2 3" key="1">
    <citation type="submission" date="2014-10" db="EMBL/GenBank/DDBJ databases">
        <title>Draft genome of the hookworm Ancylostoma caninum.</title>
        <authorList>
            <person name="Mitreva M."/>
        </authorList>
    </citation>
    <scope>NUCLEOTIDE SEQUENCE [LARGE SCALE GENOMIC DNA]</scope>
    <source>
        <strain evidence="2 3">Baltimore</strain>
    </source>
</reference>
<dbReference type="PANTHER" id="PTHR14095">
    <property type="entry name" value="PHOSPHATASE 2A REGULATORY SUBUNIT-RELATED"/>
    <property type="match status" value="1"/>
</dbReference>
<dbReference type="AlphaFoldDB" id="A0A368FT79"/>
<sequence length="241" mass="26902">LFQFSPQKLTDVSDLSQNQKRSRQSSDLLVKEPLKNTSPKTNGHSKLNKSALNDSRPDVDSSSGTSDGSLNATHGTKNLEEDVSLVIGKTFALDRSGAKQQVKSPAISYPKFHFPQGIPVSAVENDATLRRVCLVFRSLPDEQVAFSSSSFPRRCTICMGRYASDDVYRGWLAEDRCVELRNMSNANTDMPRLCEAANLPLYWKHPIFMSLTKGEPRRASLMDFTAWWRAMTSVAHDEAAR</sequence>
<feature type="compositionally biased region" description="Polar residues" evidence="1">
    <location>
        <begin position="35"/>
        <end position="53"/>
    </location>
</feature>
<dbReference type="PANTHER" id="PTHR14095:SF0">
    <property type="entry name" value="MIP22305P"/>
    <property type="match status" value="1"/>
</dbReference>
<dbReference type="STRING" id="29170.A0A368FT79"/>
<dbReference type="GO" id="GO:0000159">
    <property type="term" value="C:protein phosphatase type 2A complex"/>
    <property type="evidence" value="ECO:0007669"/>
    <property type="project" value="TreeGrafter"/>
</dbReference>
<keyword evidence="3" id="KW-1185">Reference proteome</keyword>
<name>A0A368FT79_ANCCA</name>
<dbReference type="GO" id="GO:0019888">
    <property type="term" value="F:protein phosphatase regulator activity"/>
    <property type="evidence" value="ECO:0007669"/>
    <property type="project" value="TreeGrafter"/>
</dbReference>
<feature type="compositionally biased region" description="Polar residues" evidence="1">
    <location>
        <begin position="1"/>
        <end position="19"/>
    </location>
</feature>
<evidence type="ECO:0000313" key="3">
    <source>
        <dbReference type="Proteomes" id="UP000252519"/>
    </source>
</evidence>
<protein>
    <submittedName>
        <fullName evidence="2">Uncharacterized protein</fullName>
    </submittedName>
</protein>